<gene>
    <name evidence="1" type="ORF">BP63_57</name>
</gene>
<proteinExistence type="predicted"/>
<sequence length="132" mass="15838">MNLQRVAEAYYRIWILRLEGQIDYVNTVGREDYLPASSFQEVCNIAQTLEHEFDKVKFTRDVQTNFIKFETTMRCKFPFIKRISRTGLFIVPFPVGKERWDTLEQARHIIWSTEIKRKFIETVCKELRNAIQ</sequence>
<evidence type="ECO:0000313" key="1">
    <source>
        <dbReference type="EMBL" id="AIT13878.1"/>
    </source>
</evidence>
<organism evidence="1 2">
    <name type="scientific">Salmonella phage BP63</name>
    <dbReference type="NCBI Taxonomy" id="1543205"/>
    <lineage>
        <taxon>Viruses</taxon>
        <taxon>Duplodnaviria</taxon>
        <taxon>Heunggongvirae</taxon>
        <taxon>Uroviricota</taxon>
        <taxon>Caudoviricetes</taxon>
        <taxon>Rosemountvirus</taxon>
        <taxon>Rosemountvirus BP63</taxon>
    </lineage>
</organism>
<dbReference type="Proteomes" id="UP000203504">
    <property type="component" value="Segment"/>
</dbReference>
<name>A0A140XG88_9CAUD</name>
<accession>A0A140XG88</accession>
<protein>
    <submittedName>
        <fullName evidence="1">Uncharacterized protein</fullName>
    </submittedName>
</protein>
<keyword evidence="2" id="KW-1185">Reference proteome</keyword>
<reference evidence="2" key="1">
    <citation type="submission" date="2014-08" db="EMBL/GenBank/DDBJ databases">
        <authorList>
            <person name="Mandeville R."/>
        </authorList>
    </citation>
    <scope>NUCLEOTIDE SEQUENCE [LARGE SCALE GENOMIC DNA]</scope>
</reference>
<dbReference type="GeneID" id="29124435"/>
<evidence type="ECO:0000313" key="2">
    <source>
        <dbReference type="Proteomes" id="UP000203504"/>
    </source>
</evidence>
<dbReference type="KEGG" id="vg:29124435"/>
<dbReference type="RefSeq" id="YP_009302976.1">
    <property type="nucleotide sequence ID" value="NC_031250.1"/>
</dbReference>
<dbReference type="EMBL" id="KM366099">
    <property type="protein sequence ID" value="AIT13878.1"/>
    <property type="molecule type" value="Genomic_DNA"/>
</dbReference>